<keyword evidence="1" id="KW-1185">Reference proteome</keyword>
<dbReference type="OrthoDB" id="5865792at2759"/>
<evidence type="ECO:0000313" key="2">
    <source>
        <dbReference type="WBParaSite" id="HCON_00086815-00002"/>
    </source>
</evidence>
<organism evidence="1 2">
    <name type="scientific">Haemonchus contortus</name>
    <name type="common">Barber pole worm</name>
    <dbReference type="NCBI Taxonomy" id="6289"/>
    <lineage>
        <taxon>Eukaryota</taxon>
        <taxon>Metazoa</taxon>
        <taxon>Ecdysozoa</taxon>
        <taxon>Nematoda</taxon>
        <taxon>Chromadorea</taxon>
        <taxon>Rhabditida</taxon>
        <taxon>Rhabditina</taxon>
        <taxon>Rhabditomorpha</taxon>
        <taxon>Strongyloidea</taxon>
        <taxon>Trichostrongylidae</taxon>
        <taxon>Haemonchus</taxon>
    </lineage>
</organism>
<protein>
    <submittedName>
        <fullName evidence="2">RNA recognition motif domain containing protein</fullName>
    </submittedName>
</protein>
<dbReference type="WBParaSite" id="HCON_00086815-00002">
    <property type="protein sequence ID" value="HCON_00086815-00002"/>
    <property type="gene ID" value="HCON_00086815"/>
</dbReference>
<name>A0A7I4YDP1_HAECO</name>
<proteinExistence type="predicted"/>
<dbReference type="AlphaFoldDB" id="A0A7I4YDP1"/>
<accession>A0A7I4YDP1</accession>
<reference evidence="2" key="1">
    <citation type="submission" date="2020-12" db="UniProtKB">
        <authorList>
            <consortium name="WormBaseParasite"/>
        </authorList>
    </citation>
    <scope>IDENTIFICATION</scope>
    <source>
        <strain evidence="2">MHco3</strain>
    </source>
</reference>
<dbReference type="Proteomes" id="UP000025227">
    <property type="component" value="Unplaced"/>
</dbReference>
<evidence type="ECO:0000313" key="1">
    <source>
        <dbReference type="Proteomes" id="UP000025227"/>
    </source>
</evidence>
<sequence>FHQFIVKGRSVVSEQFQGTTMMMDEEELLNVPDDQQHISDEVFDVDELLGPSDGSKDEVTDLLDTGGTVSDCAGEVS</sequence>